<sequence>MYIFAVLSLYALPILGASLPYQIAVAPGEPLMHSMWEKDDKSRIVPLSKYARNGSVDPVIEEGLISLVGPRFANPFYED</sequence>
<accession>A0ACC3AG17</accession>
<protein>
    <submittedName>
        <fullName evidence="1">Uncharacterized protein</fullName>
    </submittedName>
</protein>
<gene>
    <name evidence="1" type="ORF">H2198_001737</name>
</gene>
<evidence type="ECO:0000313" key="1">
    <source>
        <dbReference type="EMBL" id="KAJ9661772.1"/>
    </source>
</evidence>
<proteinExistence type="predicted"/>
<name>A0ACC3AG17_9EURO</name>
<keyword evidence="2" id="KW-1185">Reference proteome</keyword>
<reference evidence="1" key="1">
    <citation type="submission" date="2022-10" db="EMBL/GenBank/DDBJ databases">
        <title>Culturing micro-colonial fungi from biological soil crusts in the Mojave desert and describing Neophaeococcomyces mojavensis, and introducing the new genera and species Taxawa tesnikishii.</title>
        <authorList>
            <person name="Kurbessoian T."/>
            <person name="Stajich J.E."/>
        </authorList>
    </citation>
    <scope>NUCLEOTIDE SEQUENCE</scope>
    <source>
        <strain evidence="1">JES_112</strain>
    </source>
</reference>
<organism evidence="1 2">
    <name type="scientific">Neophaeococcomyces mojaviensis</name>
    <dbReference type="NCBI Taxonomy" id="3383035"/>
    <lineage>
        <taxon>Eukaryota</taxon>
        <taxon>Fungi</taxon>
        <taxon>Dikarya</taxon>
        <taxon>Ascomycota</taxon>
        <taxon>Pezizomycotina</taxon>
        <taxon>Eurotiomycetes</taxon>
        <taxon>Chaetothyriomycetidae</taxon>
        <taxon>Chaetothyriales</taxon>
        <taxon>Chaetothyriales incertae sedis</taxon>
        <taxon>Neophaeococcomyces</taxon>
    </lineage>
</organism>
<dbReference type="EMBL" id="JAPDRQ010000020">
    <property type="protein sequence ID" value="KAJ9661772.1"/>
    <property type="molecule type" value="Genomic_DNA"/>
</dbReference>
<evidence type="ECO:0000313" key="2">
    <source>
        <dbReference type="Proteomes" id="UP001172386"/>
    </source>
</evidence>
<feature type="non-terminal residue" evidence="1">
    <location>
        <position position="79"/>
    </location>
</feature>
<dbReference type="Proteomes" id="UP001172386">
    <property type="component" value="Unassembled WGS sequence"/>
</dbReference>
<comment type="caution">
    <text evidence="1">The sequence shown here is derived from an EMBL/GenBank/DDBJ whole genome shotgun (WGS) entry which is preliminary data.</text>
</comment>